<dbReference type="OrthoDB" id="359066at2"/>
<accession>A0A3T1D8S1</accession>
<organism evidence="2 3">
    <name type="scientific">Cohnella abietis</name>
    <dbReference type="NCBI Taxonomy" id="2507935"/>
    <lineage>
        <taxon>Bacteria</taxon>
        <taxon>Bacillati</taxon>
        <taxon>Bacillota</taxon>
        <taxon>Bacilli</taxon>
        <taxon>Bacillales</taxon>
        <taxon>Paenibacillaceae</taxon>
        <taxon>Cohnella</taxon>
    </lineage>
</organism>
<name>A0A3T1D8S1_9BACL</name>
<dbReference type="SUPFAM" id="SSF88697">
    <property type="entry name" value="PUA domain-like"/>
    <property type="match status" value="1"/>
</dbReference>
<keyword evidence="3" id="KW-1185">Reference proteome</keyword>
<dbReference type="RefSeq" id="WP_130611907.1">
    <property type="nucleotide sequence ID" value="NZ_AP019400.1"/>
</dbReference>
<sequence>MKAITIHQPWATLIALGEKKYETRSWATKHRGPLAIHAGMKIDREACERESIKSTLAKHGYTADNLPTGAIVAITNLRECYKVHRDILAGLVLLHAESTRTYLETLSNEYHFGDYGVGRFAWRMKDVRRLIDPVPAKGQQGLWNWNYTF</sequence>
<dbReference type="Gene3D" id="2.30.130.30">
    <property type="entry name" value="Hypothetical protein"/>
    <property type="match status" value="1"/>
</dbReference>
<gene>
    <name evidence="2" type="ORF">KCTCHS21_38910</name>
</gene>
<evidence type="ECO:0000313" key="2">
    <source>
        <dbReference type="EMBL" id="BBI34492.1"/>
    </source>
</evidence>
<proteinExistence type="predicted"/>
<dbReference type="CDD" id="cd06554">
    <property type="entry name" value="ASCH_ASC-1_like"/>
    <property type="match status" value="1"/>
</dbReference>
<reference evidence="2 3" key="1">
    <citation type="submission" date="2019-01" db="EMBL/GenBank/DDBJ databases">
        <title>Complete genome sequence of Cohnella hallensis HS21 isolated from Korean fir (Abies koreana) rhizospheric soil.</title>
        <authorList>
            <person name="Jiang L."/>
            <person name="Kang S.W."/>
            <person name="Kim S."/>
            <person name="Jung J."/>
            <person name="Kim C.Y."/>
            <person name="Kim D.H."/>
            <person name="Kim S.W."/>
            <person name="Lee J."/>
        </authorList>
    </citation>
    <scope>NUCLEOTIDE SEQUENCE [LARGE SCALE GENOMIC DNA]</scope>
    <source>
        <strain evidence="2 3">HS21</strain>
    </source>
</reference>
<dbReference type="EMBL" id="AP019400">
    <property type="protein sequence ID" value="BBI34492.1"/>
    <property type="molecule type" value="Genomic_DNA"/>
</dbReference>
<dbReference type="InterPro" id="IPR015947">
    <property type="entry name" value="PUA-like_sf"/>
</dbReference>
<protein>
    <recommendedName>
        <fullName evidence="1">ASCH domain-containing protein</fullName>
    </recommendedName>
</protein>
<evidence type="ECO:0000313" key="3">
    <source>
        <dbReference type="Proteomes" id="UP000289856"/>
    </source>
</evidence>
<dbReference type="KEGG" id="cohn:KCTCHS21_38910"/>
<dbReference type="AlphaFoldDB" id="A0A3T1D8S1"/>
<dbReference type="Proteomes" id="UP000289856">
    <property type="component" value="Chromosome"/>
</dbReference>
<feature type="domain" description="ASCH" evidence="1">
    <location>
        <begin position="4"/>
        <end position="89"/>
    </location>
</feature>
<dbReference type="InterPro" id="IPR007374">
    <property type="entry name" value="ASCH_domain"/>
</dbReference>
<evidence type="ECO:0000259" key="1">
    <source>
        <dbReference type="Pfam" id="PF04266"/>
    </source>
</evidence>
<dbReference type="Pfam" id="PF04266">
    <property type="entry name" value="ASCH"/>
    <property type="match status" value="1"/>
</dbReference>